<sequence>MDIFSRPPAISEDTLHYVLYPTEEMSDKVSAITLAAVIQSFVDSLLVDHLWHRDGFQLKVAKNEDGHGYVLEGRMRVGDCVDDEWCAVWLLREISSKWDAVISVNDTDGEFLLIEAADYLPSWVTPTNAENRVWIYRSHLHLIPISHVSAPSSEPPRRRQFKGDSDDEDGLDYSDNEDYLSVEDAIKLVRNPNVNTQASREVETAVEKKIYGYPAAISQHVHHTKVYVPVDIAMALSVKPSLVQKPVETFYTRDALQLRAAHRMARFPPEPSVLTTIKMTRTAYAQLLGQKFYPPKIFGRWQELEGTPERRWRDVGMKLACGFEMIYQESKGKSAAMNSSQDGMEAAAQARKDLLQQNPDYRGYLENLTASGYFKGEVEGSTLWKQLEDKAIDAFLAARRDDDATRPTFASEFNEAVSQATDVTHASLRDEDSDSWLNIDAEDFDAMLGDTLGPNQANPEDAMNVDGDEKLEEEERLAQRQTTKLQEMAKKVEEFVEGKGDLEGARFHDEDFSDEDFDDGEVDSDGTGSDSEDGDDASPEAKRTAREIAMARLVPPLDPSEYGKMPPSFHSNSQRVARENAGVEQAESVDPASDTTAQPSREEPRKMRPPIIPRDQYDGVDSDDETDEEGEQVEDEESEEEKPQVVGEIDIDMEEEQEEFLEFARQALGMSDEQWAKIVQERIGRGAFVPTTAVPADTAEKKKVLVEEPAAKVHPKPERTPNPNLDSFEAVMAAMDAELGRTKPGKAPPRTSTSDKGEARATEPEPEVDIEAAMDAEFRRLVNGDERNEDEDDIGPAENLDYNLIKNFLESFKGQNGLSGPVGNLIGRLQPGWTLPRDEGES</sequence>
<accession>A0A8K0UPG6</accession>
<feature type="compositionally biased region" description="Acidic residues" evidence="1">
    <location>
        <begin position="165"/>
        <end position="174"/>
    </location>
</feature>
<dbReference type="GO" id="GO:0005634">
    <property type="term" value="C:nucleus"/>
    <property type="evidence" value="ECO:0007669"/>
    <property type="project" value="TreeGrafter"/>
</dbReference>
<organism evidence="2 3">
    <name type="scientific">Cristinia sonorae</name>
    <dbReference type="NCBI Taxonomy" id="1940300"/>
    <lineage>
        <taxon>Eukaryota</taxon>
        <taxon>Fungi</taxon>
        <taxon>Dikarya</taxon>
        <taxon>Basidiomycota</taxon>
        <taxon>Agaricomycotina</taxon>
        <taxon>Agaricomycetes</taxon>
        <taxon>Agaricomycetidae</taxon>
        <taxon>Agaricales</taxon>
        <taxon>Pleurotineae</taxon>
        <taxon>Stephanosporaceae</taxon>
        <taxon>Cristinia</taxon>
    </lineage>
</organism>
<feature type="compositionally biased region" description="Acidic residues" evidence="1">
    <location>
        <begin position="511"/>
        <end position="538"/>
    </location>
</feature>
<feature type="compositionally biased region" description="Basic and acidic residues" evidence="1">
    <location>
        <begin position="501"/>
        <end position="510"/>
    </location>
</feature>
<feature type="region of interest" description="Disordered" evidence="1">
    <location>
        <begin position="738"/>
        <end position="774"/>
    </location>
</feature>
<feature type="compositionally biased region" description="Acidic residues" evidence="1">
    <location>
        <begin position="764"/>
        <end position="774"/>
    </location>
</feature>
<dbReference type="AlphaFoldDB" id="A0A8K0UPG6"/>
<dbReference type="PANTHER" id="PTHR13060">
    <property type="entry name" value="SGT1 PROTEIN HSGT1 SUPPRESSOR OF GCR2"/>
    <property type="match status" value="1"/>
</dbReference>
<feature type="region of interest" description="Disordered" evidence="1">
    <location>
        <begin position="501"/>
        <end position="646"/>
    </location>
</feature>
<reference evidence="2" key="1">
    <citation type="journal article" date="2021" name="New Phytol.">
        <title>Evolutionary innovations through gain and loss of genes in the ectomycorrhizal Boletales.</title>
        <authorList>
            <person name="Wu G."/>
            <person name="Miyauchi S."/>
            <person name="Morin E."/>
            <person name="Kuo A."/>
            <person name="Drula E."/>
            <person name="Varga T."/>
            <person name="Kohler A."/>
            <person name="Feng B."/>
            <person name="Cao Y."/>
            <person name="Lipzen A."/>
            <person name="Daum C."/>
            <person name="Hundley H."/>
            <person name="Pangilinan J."/>
            <person name="Johnson J."/>
            <person name="Barry K."/>
            <person name="LaButti K."/>
            <person name="Ng V."/>
            <person name="Ahrendt S."/>
            <person name="Min B."/>
            <person name="Choi I.G."/>
            <person name="Park H."/>
            <person name="Plett J.M."/>
            <person name="Magnuson J."/>
            <person name="Spatafora J.W."/>
            <person name="Nagy L.G."/>
            <person name="Henrissat B."/>
            <person name="Grigoriev I.V."/>
            <person name="Yang Z.L."/>
            <person name="Xu J."/>
            <person name="Martin F.M."/>
        </authorList>
    </citation>
    <scope>NUCLEOTIDE SEQUENCE</scope>
    <source>
        <strain evidence="2">KKN 215</strain>
    </source>
</reference>
<evidence type="ECO:0000313" key="2">
    <source>
        <dbReference type="EMBL" id="KAH8100452.1"/>
    </source>
</evidence>
<feature type="region of interest" description="Disordered" evidence="1">
    <location>
        <begin position="706"/>
        <end position="725"/>
    </location>
</feature>
<feature type="compositionally biased region" description="Basic and acidic residues" evidence="1">
    <location>
        <begin position="155"/>
        <end position="164"/>
    </location>
</feature>
<dbReference type="OrthoDB" id="27237at2759"/>
<dbReference type="Proteomes" id="UP000813824">
    <property type="component" value="Unassembled WGS sequence"/>
</dbReference>
<protein>
    <submittedName>
        <fullName evidence="2">SGT1 protein-domain-containing protein</fullName>
    </submittedName>
</protein>
<dbReference type="Pfam" id="PF07093">
    <property type="entry name" value="SGT1"/>
    <property type="match status" value="1"/>
</dbReference>
<name>A0A8K0UPG6_9AGAR</name>
<evidence type="ECO:0000313" key="3">
    <source>
        <dbReference type="Proteomes" id="UP000813824"/>
    </source>
</evidence>
<proteinExistence type="predicted"/>
<evidence type="ECO:0000256" key="1">
    <source>
        <dbReference type="SAM" id="MobiDB-lite"/>
    </source>
</evidence>
<comment type="caution">
    <text evidence="2">The sequence shown here is derived from an EMBL/GenBank/DDBJ whole genome shotgun (WGS) entry which is preliminary data.</text>
</comment>
<dbReference type="InterPro" id="IPR010770">
    <property type="entry name" value="Ecd"/>
</dbReference>
<feature type="compositionally biased region" description="Basic and acidic residues" evidence="1">
    <location>
        <begin position="753"/>
        <end position="763"/>
    </location>
</feature>
<dbReference type="PANTHER" id="PTHR13060:SF0">
    <property type="entry name" value="PROTEIN ECDYSONELESS HOMOLOG"/>
    <property type="match status" value="1"/>
</dbReference>
<feature type="compositionally biased region" description="Basic and acidic residues" evidence="1">
    <location>
        <begin position="706"/>
        <end position="719"/>
    </location>
</feature>
<feature type="region of interest" description="Disordered" evidence="1">
    <location>
        <begin position="147"/>
        <end position="174"/>
    </location>
</feature>
<gene>
    <name evidence="2" type="ORF">BXZ70DRAFT_937197</name>
</gene>
<dbReference type="EMBL" id="JAEVFJ010000015">
    <property type="protein sequence ID" value="KAH8100452.1"/>
    <property type="molecule type" value="Genomic_DNA"/>
</dbReference>
<keyword evidence="3" id="KW-1185">Reference proteome</keyword>
<feature type="compositionally biased region" description="Acidic residues" evidence="1">
    <location>
        <begin position="618"/>
        <end position="640"/>
    </location>
</feature>